<dbReference type="PATRIC" id="fig|512763.3.peg.3879"/>
<dbReference type="STRING" id="512763.DC20_17625"/>
<dbReference type="GO" id="GO:0007062">
    <property type="term" value="P:sister chromatid cohesion"/>
    <property type="evidence" value="ECO:0007669"/>
    <property type="project" value="InterPro"/>
</dbReference>
<proteinExistence type="inferred from homology"/>
<dbReference type="OrthoDB" id="9808768at2"/>
<dbReference type="AlphaFoldDB" id="A0A0P0D0A1"/>
<evidence type="ECO:0000256" key="5">
    <source>
        <dbReference type="ARBA" id="ARBA00023125"/>
    </source>
</evidence>
<dbReference type="InterPro" id="IPR036277">
    <property type="entry name" value="SMC_hinge_sf"/>
</dbReference>
<evidence type="ECO:0000256" key="2">
    <source>
        <dbReference type="ARBA" id="ARBA00022741"/>
    </source>
</evidence>
<dbReference type="GO" id="GO:0003677">
    <property type="term" value="F:DNA binding"/>
    <property type="evidence" value="ECO:0007669"/>
    <property type="project" value="UniProtKB-UniRule"/>
</dbReference>
<evidence type="ECO:0000313" key="9">
    <source>
        <dbReference type="Proteomes" id="UP000061382"/>
    </source>
</evidence>
<feature type="coiled-coil region" evidence="6">
    <location>
        <begin position="664"/>
        <end position="731"/>
    </location>
</feature>
<name>A0A0P0D0A1_9BACT</name>
<keyword evidence="2 6" id="KW-0547">Nucleotide-binding</keyword>
<comment type="subcellular location">
    <subcellularLocation>
        <location evidence="6">Cytoplasm</location>
    </subcellularLocation>
</comment>
<accession>A0A0P0D0A1</accession>
<dbReference type="Pfam" id="PF02463">
    <property type="entry name" value="SMC_N"/>
    <property type="match status" value="1"/>
</dbReference>
<feature type="binding site" evidence="6">
    <location>
        <begin position="32"/>
        <end position="39"/>
    </location>
    <ligand>
        <name>ATP</name>
        <dbReference type="ChEBI" id="CHEBI:30616"/>
    </ligand>
</feature>
<dbReference type="GO" id="GO:0007059">
    <property type="term" value="P:chromosome segregation"/>
    <property type="evidence" value="ECO:0007669"/>
    <property type="project" value="UniProtKB-UniRule"/>
</dbReference>
<dbReference type="Gene3D" id="1.20.1060.20">
    <property type="match status" value="1"/>
</dbReference>
<dbReference type="CDD" id="cd03278">
    <property type="entry name" value="ABC_SMC_barmotin"/>
    <property type="match status" value="2"/>
</dbReference>
<dbReference type="Pfam" id="PF06470">
    <property type="entry name" value="SMC_hinge"/>
    <property type="match status" value="1"/>
</dbReference>
<dbReference type="GO" id="GO:0005524">
    <property type="term" value="F:ATP binding"/>
    <property type="evidence" value="ECO:0007669"/>
    <property type="project" value="UniProtKB-UniRule"/>
</dbReference>
<dbReference type="GO" id="GO:0016887">
    <property type="term" value="F:ATP hydrolysis activity"/>
    <property type="evidence" value="ECO:0007669"/>
    <property type="project" value="InterPro"/>
</dbReference>
<comment type="similarity">
    <text evidence="6">Belongs to the SMC family.</text>
</comment>
<dbReference type="InterPro" id="IPR011890">
    <property type="entry name" value="SMC_prok"/>
</dbReference>
<dbReference type="InterPro" id="IPR027417">
    <property type="entry name" value="P-loop_NTPase"/>
</dbReference>
<dbReference type="InterPro" id="IPR003395">
    <property type="entry name" value="RecF/RecN/SMC_N"/>
</dbReference>
<dbReference type="SUPFAM" id="SSF52540">
    <property type="entry name" value="P-loop containing nucleoside triphosphate hydrolases"/>
    <property type="match status" value="2"/>
</dbReference>
<dbReference type="RefSeq" id="WP_062545033.1">
    <property type="nucleotide sequence ID" value="NZ_CP012643.1"/>
</dbReference>
<dbReference type="EMBL" id="CP012643">
    <property type="protein sequence ID" value="ALJ00455.1"/>
    <property type="molecule type" value="Genomic_DNA"/>
</dbReference>
<dbReference type="Gene3D" id="3.40.50.300">
    <property type="entry name" value="P-loop containing nucleotide triphosphate hydrolases"/>
    <property type="match status" value="2"/>
</dbReference>
<dbReference type="NCBIfam" id="TIGR02168">
    <property type="entry name" value="SMC_prok_B"/>
    <property type="match status" value="1"/>
</dbReference>
<dbReference type="GO" id="GO:0006260">
    <property type="term" value="P:DNA replication"/>
    <property type="evidence" value="ECO:0007669"/>
    <property type="project" value="UniProtKB-UniRule"/>
</dbReference>
<comment type="function">
    <text evidence="6">Required for chromosome condensation and partitioning.</text>
</comment>
<dbReference type="SMART" id="SM00968">
    <property type="entry name" value="SMC_hinge"/>
    <property type="match status" value="1"/>
</dbReference>
<dbReference type="Gene3D" id="3.30.70.1620">
    <property type="match status" value="1"/>
</dbReference>
<feature type="coiled-coil region" evidence="6">
    <location>
        <begin position="774"/>
        <end position="920"/>
    </location>
</feature>
<dbReference type="InterPro" id="IPR010935">
    <property type="entry name" value="SMC_hinge"/>
</dbReference>
<keyword evidence="4 6" id="KW-0175">Coiled coil</keyword>
<evidence type="ECO:0000259" key="7">
    <source>
        <dbReference type="SMART" id="SM00968"/>
    </source>
</evidence>
<sequence>MELARLEIKGFKSFGDKVTINFDSGITGIVGPNGCGKSNIVDAIRWVLGEQKTRNLRSDKMESVIFNGTKNRKPQQMAEVSLTFNNNKGILPTEYSQVTITRRYYRSGESEYLLNNVTCRLKDINDLFLDTGIGSDSYAIIELKMVDDILTDKDNSRRNLFEEAAGISKFKVRKKQTLKKLEETDADLERVEDVLFEIGKNLKSLERQAKTAERYLNLKDEYKKLSLEYARRNIGHHQEALERLENELKKETERKGSYSEELAMLEDTLQEQKTLLDRTQHELQNKQKEVNEHTGQLRQLENDIKLKSERNMYLQERVKTLHTQINQDTTNISQTENSLGQLQNDLEQIQEELLISEEQLGLTKKELEHVNQQKADLQRELQEKTMAQRQVQNEAFTVNKSIEITQVQMQSHRLELERLQEMEGHESEIAQQHESALAETKIMLEDAQQNLAELQESENQLRAEMTQTEETLHEYRQQLIDLNREHDAKTIQYNLMKSLVDNLEGFPEAIKFLYKEENWDNPAPLLSDIISCDPEYKNLIETYLEPYMNFFVVDSAQEAVEAIELLKEQNQGRASFIILSEIEEMEVPATISTPKYRAALEVVAAEEKYHSLLRFMLSEVYLTETADTELFLSDGRTYILTDGTAIKKPLSLAGGSLGLFDGNRLGRKQNLELLAEELEALEQEQERMKSKISTLQQVLQNQKESTQKEQIRLQERDINTLQQELVSHKVRYEQFLLNQQNQASKKDELFDKIQDLGDKLADLMPEAESKNLALKSYEQELAGLSQVLEKQNEIITEVSGIFNQENIKFHQLKNRLQSIQQELAYKQKTVMNHQERLVQLQDELNRAEDETVSLDQFVEDQNHLLEEGMVARKEMARELEEIEKAYFSLRGEIDEKEKNIRELQRKKQNTDEVFQSMNQAITDTRIKLVAVIERLSAEFNMNPEDLAEAPTEKLDISNEELSQQVHSVKQKLENIGPVNPMAAEAYQEIDTRNQFILTQKNDLLDAKNQLMDTIAEIDTVAKEKYLTAFDQIKDNFMRVFRSLFSDEDTCDLYIADPSNPLESKIEIMARPKGKRPLTINQLSGGEKTLTAISLLFAIYLLKPAPFCIFDEVDAPLDDANIDKFNNIVKKFSHDSQFIVVTHNKRTMVSTDVIYGITMLEVGVSRVIPVDLRDLAPEPETQAALTA</sequence>
<dbReference type="Gene3D" id="6.10.140.1720">
    <property type="match status" value="1"/>
</dbReference>
<reference evidence="8 9" key="1">
    <citation type="submission" date="2015-08" db="EMBL/GenBank/DDBJ databases">
        <title>Complete genome sequence of Rufibacter tibetensis strain 1351t, a radiation-resistant bacterium from tibet plateau.</title>
        <authorList>
            <person name="Dai J."/>
        </authorList>
    </citation>
    <scope>NUCLEOTIDE SEQUENCE [LARGE SCALE GENOMIC DNA]</scope>
    <source>
        <strain evidence="8 9">1351</strain>
    </source>
</reference>
<dbReference type="GO" id="GO:0005694">
    <property type="term" value="C:chromosome"/>
    <property type="evidence" value="ECO:0007669"/>
    <property type="project" value="InterPro"/>
</dbReference>
<dbReference type="KEGG" id="rti:DC20_17625"/>
<comment type="domain">
    <text evidence="6">Contains large globular domains required for ATP hydrolysis at each terminus and a third globular domain forming a flexible hinge near the middle of the molecule. These domains are separated by coiled-coil structures.</text>
</comment>
<comment type="subunit">
    <text evidence="6">Homodimer.</text>
</comment>
<protein>
    <recommendedName>
        <fullName evidence="6">Chromosome partition protein Smc</fullName>
    </recommendedName>
</protein>
<feature type="domain" description="SMC hinge" evidence="7">
    <location>
        <begin position="520"/>
        <end position="633"/>
    </location>
</feature>
<gene>
    <name evidence="6" type="primary">smc</name>
    <name evidence="8" type="ORF">DC20_17625</name>
</gene>
<evidence type="ECO:0000256" key="6">
    <source>
        <dbReference type="HAMAP-Rule" id="MF_01894"/>
    </source>
</evidence>
<dbReference type="GO" id="GO:0005737">
    <property type="term" value="C:cytoplasm"/>
    <property type="evidence" value="ECO:0007669"/>
    <property type="project" value="UniProtKB-SubCell"/>
</dbReference>
<feature type="coiled-coil region" evidence="6">
    <location>
        <begin position="174"/>
        <end position="492"/>
    </location>
</feature>
<dbReference type="HAMAP" id="MF_01894">
    <property type="entry name" value="Smc_prok"/>
    <property type="match status" value="1"/>
</dbReference>
<organism evidence="8 9">
    <name type="scientific">Rufibacter tibetensis</name>
    <dbReference type="NCBI Taxonomy" id="512763"/>
    <lineage>
        <taxon>Bacteria</taxon>
        <taxon>Pseudomonadati</taxon>
        <taxon>Bacteroidota</taxon>
        <taxon>Cytophagia</taxon>
        <taxon>Cytophagales</taxon>
        <taxon>Hymenobacteraceae</taxon>
        <taxon>Rufibacter</taxon>
    </lineage>
</organism>
<evidence type="ECO:0000256" key="1">
    <source>
        <dbReference type="ARBA" id="ARBA00022490"/>
    </source>
</evidence>
<dbReference type="PIRSF" id="PIRSF005719">
    <property type="entry name" value="SMC"/>
    <property type="match status" value="1"/>
</dbReference>
<keyword evidence="1 6" id="KW-0963">Cytoplasm</keyword>
<dbReference type="GO" id="GO:0030261">
    <property type="term" value="P:chromosome condensation"/>
    <property type="evidence" value="ECO:0007669"/>
    <property type="project" value="InterPro"/>
</dbReference>
<dbReference type="SUPFAM" id="SSF75553">
    <property type="entry name" value="Smc hinge domain"/>
    <property type="match status" value="1"/>
</dbReference>
<dbReference type="PANTHER" id="PTHR43977">
    <property type="entry name" value="STRUCTURAL MAINTENANCE OF CHROMOSOMES PROTEIN 3"/>
    <property type="match status" value="1"/>
</dbReference>
<dbReference type="Proteomes" id="UP000061382">
    <property type="component" value="Chromosome"/>
</dbReference>
<dbReference type="InterPro" id="IPR024704">
    <property type="entry name" value="SMC"/>
</dbReference>
<evidence type="ECO:0000256" key="4">
    <source>
        <dbReference type="ARBA" id="ARBA00023054"/>
    </source>
</evidence>
<keyword evidence="9" id="KW-1185">Reference proteome</keyword>
<evidence type="ECO:0000313" key="8">
    <source>
        <dbReference type="EMBL" id="ALJ00455.1"/>
    </source>
</evidence>
<keyword evidence="5 6" id="KW-0238">DNA-binding</keyword>
<evidence type="ECO:0000256" key="3">
    <source>
        <dbReference type="ARBA" id="ARBA00022840"/>
    </source>
</evidence>
<dbReference type="SUPFAM" id="SSF57997">
    <property type="entry name" value="Tropomyosin"/>
    <property type="match status" value="1"/>
</dbReference>
<keyword evidence="3 6" id="KW-0067">ATP-binding</keyword>